<dbReference type="Pfam" id="PF17921">
    <property type="entry name" value="Integrase_H2C2"/>
    <property type="match status" value="1"/>
</dbReference>
<proteinExistence type="predicted"/>
<dbReference type="SUPFAM" id="SSF53098">
    <property type="entry name" value="Ribonuclease H-like"/>
    <property type="match status" value="1"/>
</dbReference>
<evidence type="ECO:0000313" key="2">
    <source>
        <dbReference type="EMBL" id="MBW0518826.1"/>
    </source>
</evidence>
<dbReference type="InterPro" id="IPR050951">
    <property type="entry name" value="Retrovirus_Pol_polyprotein"/>
</dbReference>
<reference evidence="2" key="1">
    <citation type="submission" date="2021-03" db="EMBL/GenBank/DDBJ databases">
        <title>Draft genome sequence of rust myrtle Austropuccinia psidii MF-1, a brazilian biotype.</title>
        <authorList>
            <person name="Quecine M.C."/>
            <person name="Pachon D.M.R."/>
            <person name="Bonatelli M.L."/>
            <person name="Correr F.H."/>
            <person name="Franceschini L.M."/>
            <person name="Leite T.F."/>
            <person name="Margarido G.R.A."/>
            <person name="Almeida C.A."/>
            <person name="Ferrarezi J.A."/>
            <person name="Labate C.A."/>
        </authorList>
    </citation>
    <scope>NUCLEOTIDE SEQUENCE</scope>
    <source>
        <strain evidence="2">MF-1</strain>
    </source>
</reference>
<dbReference type="Gene3D" id="3.30.420.10">
    <property type="entry name" value="Ribonuclease H-like superfamily/Ribonuclease H"/>
    <property type="match status" value="1"/>
</dbReference>
<comment type="caution">
    <text evidence="2">The sequence shown here is derived from an EMBL/GenBank/DDBJ whole genome shotgun (WGS) entry which is preliminary data.</text>
</comment>
<dbReference type="EMBL" id="AVOT02026903">
    <property type="protein sequence ID" value="MBW0518826.1"/>
    <property type="molecule type" value="Genomic_DNA"/>
</dbReference>
<dbReference type="InterPro" id="IPR012337">
    <property type="entry name" value="RNaseH-like_sf"/>
</dbReference>
<dbReference type="Proteomes" id="UP000765509">
    <property type="component" value="Unassembled WGS sequence"/>
</dbReference>
<protein>
    <recommendedName>
        <fullName evidence="1">Integrase zinc-binding domain-containing protein</fullName>
    </recommendedName>
</protein>
<keyword evidence="3" id="KW-1185">Reference proteome</keyword>
<dbReference type="InterPro" id="IPR041588">
    <property type="entry name" value="Integrase_H2C2"/>
</dbReference>
<evidence type="ECO:0000313" key="3">
    <source>
        <dbReference type="Proteomes" id="UP000765509"/>
    </source>
</evidence>
<accession>A0A9Q3EH99</accession>
<dbReference type="OrthoDB" id="2273864at2759"/>
<sequence>MNTIFHECHDSIYSGHISKDRTLEKVKNCAWWPSWRKETIEYCHNCDRFQNTNRSKSKKFGLMIHIQEPKSPWEVVHMDWVTALPPSSDIGYNACLVIVERYSKTLIFLPCHKDDTSIDTAVLL</sequence>
<dbReference type="InterPro" id="IPR036397">
    <property type="entry name" value="RNaseH_sf"/>
</dbReference>
<dbReference type="GO" id="GO:0003676">
    <property type="term" value="F:nucleic acid binding"/>
    <property type="evidence" value="ECO:0007669"/>
    <property type="project" value="InterPro"/>
</dbReference>
<dbReference type="Gene3D" id="1.10.340.70">
    <property type="match status" value="1"/>
</dbReference>
<dbReference type="AlphaFoldDB" id="A0A9Q3EH99"/>
<name>A0A9Q3EH99_9BASI</name>
<gene>
    <name evidence="2" type="ORF">O181_058541</name>
</gene>
<dbReference type="PANTHER" id="PTHR37984:SF5">
    <property type="entry name" value="PROTEIN NYNRIN-LIKE"/>
    <property type="match status" value="1"/>
</dbReference>
<dbReference type="PANTHER" id="PTHR37984">
    <property type="entry name" value="PROTEIN CBG26694"/>
    <property type="match status" value="1"/>
</dbReference>
<evidence type="ECO:0000259" key="1">
    <source>
        <dbReference type="Pfam" id="PF17921"/>
    </source>
</evidence>
<feature type="domain" description="Integrase zinc-binding" evidence="1">
    <location>
        <begin position="2"/>
        <end position="54"/>
    </location>
</feature>
<organism evidence="2 3">
    <name type="scientific">Austropuccinia psidii MF-1</name>
    <dbReference type="NCBI Taxonomy" id="1389203"/>
    <lineage>
        <taxon>Eukaryota</taxon>
        <taxon>Fungi</taxon>
        <taxon>Dikarya</taxon>
        <taxon>Basidiomycota</taxon>
        <taxon>Pucciniomycotina</taxon>
        <taxon>Pucciniomycetes</taxon>
        <taxon>Pucciniales</taxon>
        <taxon>Sphaerophragmiaceae</taxon>
        <taxon>Austropuccinia</taxon>
    </lineage>
</organism>